<accession>A0A8J5V537</accession>
<dbReference type="OrthoDB" id="695040at2759"/>
<comment type="caution">
    <text evidence="2">The sequence shown here is derived from an EMBL/GenBank/DDBJ whole genome shotgun (WGS) entry which is preliminary data.</text>
</comment>
<keyword evidence="3" id="KW-1185">Reference proteome</keyword>
<feature type="compositionally biased region" description="Low complexity" evidence="1">
    <location>
        <begin position="63"/>
        <end position="95"/>
    </location>
</feature>
<feature type="region of interest" description="Disordered" evidence="1">
    <location>
        <begin position="62"/>
        <end position="105"/>
    </location>
</feature>
<dbReference type="AlphaFoldDB" id="A0A8J5V537"/>
<sequence>MREDQPLFSVAHFLWSEIWNCSVSPKRSFMYPPYIQRVINIVNRLRIVLEVEHCDFTPRVPKASAHAPAQAAPLSSHPSAQSSGQVSSSRSSPSSRELYRIVNES</sequence>
<proteinExistence type="predicted"/>
<evidence type="ECO:0000313" key="3">
    <source>
        <dbReference type="Proteomes" id="UP000729402"/>
    </source>
</evidence>
<protein>
    <submittedName>
        <fullName evidence="2">Uncharacterized protein</fullName>
    </submittedName>
</protein>
<dbReference type="EMBL" id="JAAALK010000290">
    <property type="protein sequence ID" value="KAG8047686.1"/>
    <property type="molecule type" value="Genomic_DNA"/>
</dbReference>
<evidence type="ECO:0000313" key="2">
    <source>
        <dbReference type="EMBL" id="KAG8047686.1"/>
    </source>
</evidence>
<reference evidence="2" key="2">
    <citation type="submission" date="2021-02" db="EMBL/GenBank/DDBJ databases">
        <authorList>
            <person name="Kimball J.A."/>
            <person name="Haas M.W."/>
            <person name="Macchietto M."/>
            <person name="Kono T."/>
            <person name="Duquette J."/>
            <person name="Shao M."/>
        </authorList>
    </citation>
    <scope>NUCLEOTIDE SEQUENCE</scope>
    <source>
        <tissue evidence="2">Fresh leaf tissue</tissue>
    </source>
</reference>
<gene>
    <name evidence="2" type="ORF">GUJ93_ZPchr0008g12716</name>
</gene>
<dbReference type="Proteomes" id="UP000729402">
    <property type="component" value="Unassembled WGS sequence"/>
</dbReference>
<organism evidence="2 3">
    <name type="scientific">Zizania palustris</name>
    <name type="common">Northern wild rice</name>
    <dbReference type="NCBI Taxonomy" id="103762"/>
    <lineage>
        <taxon>Eukaryota</taxon>
        <taxon>Viridiplantae</taxon>
        <taxon>Streptophyta</taxon>
        <taxon>Embryophyta</taxon>
        <taxon>Tracheophyta</taxon>
        <taxon>Spermatophyta</taxon>
        <taxon>Magnoliopsida</taxon>
        <taxon>Liliopsida</taxon>
        <taxon>Poales</taxon>
        <taxon>Poaceae</taxon>
        <taxon>BOP clade</taxon>
        <taxon>Oryzoideae</taxon>
        <taxon>Oryzeae</taxon>
        <taxon>Zizaniinae</taxon>
        <taxon>Zizania</taxon>
    </lineage>
</organism>
<reference evidence="2" key="1">
    <citation type="journal article" date="2021" name="bioRxiv">
        <title>Whole Genome Assembly and Annotation of Northern Wild Rice, Zizania palustris L., Supports a Whole Genome Duplication in the Zizania Genus.</title>
        <authorList>
            <person name="Haas M."/>
            <person name="Kono T."/>
            <person name="Macchietto M."/>
            <person name="Millas R."/>
            <person name="McGilp L."/>
            <person name="Shao M."/>
            <person name="Duquette J."/>
            <person name="Hirsch C.N."/>
            <person name="Kimball J."/>
        </authorList>
    </citation>
    <scope>NUCLEOTIDE SEQUENCE</scope>
    <source>
        <tissue evidence="2">Fresh leaf tissue</tissue>
    </source>
</reference>
<name>A0A8J5V537_ZIZPA</name>
<evidence type="ECO:0000256" key="1">
    <source>
        <dbReference type="SAM" id="MobiDB-lite"/>
    </source>
</evidence>